<keyword evidence="7" id="KW-0503">Monooxygenase</keyword>
<dbReference type="InterPro" id="IPR036396">
    <property type="entry name" value="Cyt_P450_sf"/>
</dbReference>
<accession>A0A553HQQ5</accession>
<comment type="cofactor">
    <cofactor evidence="1 8">
        <name>heme</name>
        <dbReference type="ChEBI" id="CHEBI:30413"/>
    </cofactor>
</comment>
<dbReference type="PRINTS" id="PR00385">
    <property type="entry name" value="P450"/>
</dbReference>
<dbReference type="CDD" id="cd11060">
    <property type="entry name" value="CYP57A1-like"/>
    <property type="match status" value="1"/>
</dbReference>
<gene>
    <name evidence="9" type="ORF">FHL15_008833</name>
</gene>
<evidence type="ECO:0000256" key="8">
    <source>
        <dbReference type="PIRSR" id="PIRSR602401-1"/>
    </source>
</evidence>
<comment type="similarity">
    <text evidence="2">Belongs to the cytochrome P450 family.</text>
</comment>
<evidence type="ECO:0000256" key="3">
    <source>
        <dbReference type="ARBA" id="ARBA00022617"/>
    </source>
</evidence>
<feature type="binding site" description="axial binding residue" evidence="8">
    <location>
        <position position="448"/>
    </location>
    <ligand>
        <name>heme</name>
        <dbReference type="ChEBI" id="CHEBI:30413"/>
    </ligand>
    <ligandPart>
        <name>Fe</name>
        <dbReference type="ChEBI" id="CHEBI:18248"/>
    </ligandPart>
</feature>
<dbReference type="PANTHER" id="PTHR24305:SF77">
    <property type="entry name" value="CYTOCHROME P450 MONOOXYGENASE"/>
    <property type="match status" value="1"/>
</dbReference>
<dbReference type="Gene3D" id="1.10.630.10">
    <property type="entry name" value="Cytochrome P450"/>
    <property type="match status" value="1"/>
</dbReference>
<dbReference type="SUPFAM" id="SSF48264">
    <property type="entry name" value="Cytochrome P450"/>
    <property type="match status" value="1"/>
</dbReference>
<evidence type="ECO:0000256" key="7">
    <source>
        <dbReference type="ARBA" id="ARBA00023033"/>
    </source>
</evidence>
<dbReference type="OrthoDB" id="3934656at2759"/>
<comment type="caution">
    <text evidence="9">The sequence shown here is derived from an EMBL/GenBank/DDBJ whole genome shotgun (WGS) entry which is preliminary data.</text>
</comment>
<dbReference type="PRINTS" id="PR00463">
    <property type="entry name" value="EP450I"/>
</dbReference>
<evidence type="ECO:0000256" key="6">
    <source>
        <dbReference type="ARBA" id="ARBA00023004"/>
    </source>
</evidence>
<dbReference type="GO" id="GO:0020037">
    <property type="term" value="F:heme binding"/>
    <property type="evidence" value="ECO:0007669"/>
    <property type="project" value="InterPro"/>
</dbReference>
<evidence type="ECO:0000256" key="5">
    <source>
        <dbReference type="ARBA" id="ARBA00023002"/>
    </source>
</evidence>
<keyword evidence="4 8" id="KW-0479">Metal-binding</keyword>
<dbReference type="EMBL" id="VFLP01000057">
    <property type="protein sequence ID" value="TRX90288.1"/>
    <property type="molecule type" value="Genomic_DNA"/>
</dbReference>
<keyword evidence="5" id="KW-0560">Oxidoreductase</keyword>
<sequence>MGILDPGLTFTVLFSLVAGYFLASTFYQWQRLRHIPGPPLASLTYLWLGYSGWSGKQYEIHKVFGEKYGPLVRIGPNELSTDDPETVRRISSAKSPYPRSKWYDGTRFHPESDAMFSMIDPVIHDKYKAKTSHGYSGRETPGLESAIDEQIENLISLIRRKYVRKPGTSARVRPLDLSNVMALFTLDTISRISLGKEFGCLEREKDILGFFHTVDTFMPAMNVLGDVPWARKIVFSTLGIRLFGPKPTDKTGLGVMMKLTNDEVRKRYTGDVKALTDVLGSFRRHGLTETECQTEAFFMFVAGSETTSNTLTIILFYLIATPAAYQRFKNEVKAAVESGKASNPITAAEARELPYLQAVLYEGMRIRPSATGSFGKEVPPEGDTIHGYFIPGGTAVGPNLSSMMRSKALFGDDADIFRPERFLEVDEATCAEMKRNVELVFGYGRWMCAGKVIAFMELNKTIFELIRQFDFQLFDPKAGVNSCSHGSWVDKDFFIAATESDMFT</sequence>
<dbReference type="InterPro" id="IPR002401">
    <property type="entry name" value="Cyt_P450_E_grp-I"/>
</dbReference>
<reference evidence="10" key="1">
    <citation type="submission" date="2019-06" db="EMBL/GenBank/DDBJ databases">
        <title>Draft genome sequence of the griseofulvin-producing fungus Xylaria cubensis strain G536.</title>
        <authorList>
            <person name="Mead M.E."/>
            <person name="Raja H.A."/>
            <person name="Steenwyk J.L."/>
            <person name="Knowles S.L."/>
            <person name="Oberlies N.H."/>
            <person name="Rokas A."/>
        </authorList>
    </citation>
    <scope>NUCLEOTIDE SEQUENCE [LARGE SCALE GENOMIC DNA]</scope>
    <source>
        <strain evidence="10">G536</strain>
    </source>
</reference>
<dbReference type="PANTHER" id="PTHR24305">
    <property type="entry name" value="CYTOCHROME P450"/>
    <property type="match status" value="1"/>
</dbReference>
<evidence type="ECO:0000256" key="4">
    <source>
        <dbReference type="ARBA" id="ARBA00022723"/>
    </source>
</evidence>
<organism evidence="9 10">
    <name type="scientific">Xylaria flabelliformis</name>
    <dbReference type="NCBI Taxonomy" id="2512241"/>
    <lineage>
        <taxon>Eukaryota</taxon>
        <taxon>Fungi</taxon>
        <taxon>Dikarya</taxon>
        <taxon>Ascomycota</taxon>
        <taxon>Pezizomycotina</taxon>
        <taxon>Sordariomycetes</taxon>
        <taxon>Xylariomycetidae</taxon>
        <taxon>Xylariales</taxon>
        <taxon>Xylariaceae</taxon>
        <taxon>Xylaria</taxon>
    </lineage>
</organism>
<dbReference type="GO" id="GO:0004497">
    <property type="term" value="F:monooxygenase activity"/>
    <property type="evidence" value="ECO:0007669"/>
    <property type="project" value="UniProtKB-KW"/>
</dbReference>
<dbReference type="InterPro" id="IPR001128">
    <property type="entry name" value="Cyt_P450"/>
</dbReference>
<evidence type="ECO:0008006" key="11">
    <source>
        <dbReference type="Google" id="ProtNLM"/>
    </source>
</evidence>
<dbReference type="Proteomes" id="UP000319160">
    <property type="component" value="Unassembled WGS sequence"/>
</dbReference>
<protein>
    <recommendedName>
        <fullName evidence="11">Cytochrome P450</fullName>
    </recommendedName>
</protein>
<keyword evidence="3 8" id="KW-0349">Heme</keyword>
<evidence type="ECO:0000313" key="9">
    <source>
        <dbReference type="EMBL" id="TRX90288.1"/>
    </source>
</evidence>
<dbReference type="STRING" id="2512241.A0A553HQQ5"/>
<evidence type="ECO:0000313" key="10">
    <source>
        <dbReference type="Proteomes" id="UP000319160"/>
    </source>
</evidence>
<dbReference type="InterPro" id="IPR050121">
    <property type="entry name" value="Cytochrome_P450_monoxygenase"/>
</dbReference>
<dbReference type="GO" id="GO:0005506">
    <property type="term" value="F:iron ion binding"/>
    <property type="evidence" value="ECO:0007669"/>
    <property type="project" value="InterPro"/>
</dbReference>
<keyword evidence="10" id="KW-1185">Reference proteome</keyword>
<dbReference type="Pfam" id="PF00067">
    <property type="entry name" value="p450"/>
    <property type="match status" value="1"/>
</dbReference>
<name>A0A553HQQ5_9PEZI</name>
<evidence type="ECO:0000256" key="2">
    <source>
        <dbReference type="ARBA" id="ARBA00010617"/>
    </source>
</evidence>
<proteinExistence type="inferred from homology"/>
<keyword evidence="6 8" id="KW-0408">Iron</keyword>
<dbReference type="AlphaFoldDB" id="A0A553HQQ5"/>
<dbReference type="GO" id="GO:0016705">
    <property type="term" value="F:oxidoreductase activity, acting on paired donors, with incorporation or reduction of molecular oxygen"/>
    <property type="evidence" value="ECO:0007669"/>
    <property type="project" value="InterPro"/>
</dbReference>
<evidence type="ECO:0000256" key="1">
    <source>
        <dbReference type="ARBA" id="ARBA00001971"/>
    </source>
</evidence>